<proteinExistence type="predicted"/>
<comment type="caution">
    <text evidence="1">The sequence shown here is derived from an EMBL/GenBank/DDBJ whole genome shotgun (WGS) entry which is preliminary data.</text>
</comment>
<dbReference type="OrthoDB" id="881094at2"/>
<reference evidence="1 2" key="1">
    <citation type="submission" date="2018-12" db="EMBL/GenBank/DDBJ databases">
        <authorList>
            <person name="Feng G."/>
            <person name="Zhu H."/>
        </authorList>
    </citation>
    <scope>NUCLEOTIDE SEQUENCE [LARGE SCALE GENOMIC DNA]</scope>
    <source>
        <strain evidence="1 2">KCTC 12533</strain>
    </source>
</reference>
<keyword evidence="2" id="KW-1185">Reference proteome</keyword>
<gene>
    <name evidence="1" type="ORF">EI291_03440</name>
</gene>
<organism evidence="1 2">
    <name type="scientific">Hymenobacter rigui</name>
    <dbReference type="NCBI Taxonomy" id="334424"/>
    <lineage>
        <taxon>Bacteria</taxon>
        <taxon>Pseudomonadati</taxon>
        <taxon>Bacteroidota</taxon>
        <taxon>Cytophagia</taxon>
        <taxon>Cytophagales</taxon>
        <taxon>Hymenobacteraceae</taxon>
        <taxon>Hymenobacter</taxon>
    </lineage>
</organism>
<evidence type="ECO:0000313" key="1">
    <source>
        <dbReference type="EMBL" id="RSK51377.1"/>
    </source>
</evidence>
<name>A0A428KXI0_9BACT</name>
<accession>A0A428KXI0</accession>
<dbReference type="EMBL" id="RWIT01000001">
    <property type="protein sequence ID" value="RSK51377.1"/>
    <property type="molecule type" value="Genomic_DNA"/>
</dbReference>
<evidence type="ECO:0000313" key="2">
    <source>
        <dbReference type="Proteomes" id="UP000273500"/>
    </source>
</evidence>
<dbReference type="RefSeq" id="WP_125417985.1">
    <property type="nucleotide sequence ID" value="NZ_RWIT01000001.1"/>
</dbReference>
<dbReference type="AlphaFoldDB" id="A0A428KXI0"/>
<dbReference type="Proteomes" id="UP000273500">
    <property type="component" value="Unassembled WGS sequence"/>
</dbReference>
<protein>
    <submittedName>
        <fullName evidence="1">Uncharacterized protein</fullName>
    </submittedName>
</protein>
<sequence length="216" mass="24086">MLPLTSRLGLSVAQHITGLSPMLHYRSGYGRQSAGFGSGGLLHTSVGLQYLDVLTWGPRWHVDAGLSVGYGYQLNRFMTDENWIFTVGGNTTGWPEPDQPLVLLHTQYPRRWTPLIGASFQVQYALTSRQFLLVSLDYQRGLLPLAEVDTRRLDYLDAAGAVQSGNLTTRHRGSYATAQIGYGWRLTSVQNRLAPWRTPRYHVAPPDPAEDDTDAK</sequence>